<gene>
    <name evidence="18" type="ORF">MSPICULIGERA_LOCUS18727</name>
</gene>
<dbReference type="Proteomes" id="UP001177023">
    <property type="component" value="Unassembled WGS sequence"/>
</dbReference>
<dbReference type="SUPFAM" id="SSF54928">
    <property type="entry name" value="RNA-binding domain, RBD"/>
    <property type="match status" value="1"/>
</dbReference>
<dbReference type="PANTHER" id="PTHR13069">
    <property type="entry name" value="ALKYLATED DNA REPAIR PROTEIN ALKB HOMOLOG 8"/>
    <property type="match status" value="1"/>
</dbReference>
<evidence type="ECO:0000259" key="16">
    <source>
        <dbReference type="PROSITE" id="PS50102"/>
    </source>
</evidence>
<evidence type="ECO:0000256" key="7">
    <source>
        <dbReference type="ARBA" id="ARBA00022884"/>
    </source>
</evidence>
<dbReference type="EMBL" id="CATQJA010002659">
    <property type="protein sequence ID" value="CAJ0580529.1"/>
    <property type="molecule type" value="Genomic_DNA"/>
</dbReference>
<dbReference type="EC" id="2.1.1.229" evidence="3"/>
<feature type="non-terminal residue" evidence="18">
    <location>
        <position position="1"/>
    </location>
</feature>
<dbReference type="GO" id="GO:0008757">
    <property type="term" value="F:S-adenosylmethionine-dependent methyltransferase activity"/>
    <property type="evidence" value="ECO:0007669"/>
    <property type="project" value="InterPro"/>
</dbReference>
<evidence type="ECO:0000256" key="4">
    <source>
        <dbReference type="ARBA" id="ARBA00022603"/>
    </source>
</evidence>
<keyword evidence="9" id="KW-0511">Multifunctional enzyme</keyword>
<evidence type="ECO:0000256" key="6">
    <source>
        <dbReference type="ARBA" id="ARBA00022833"/>
    </source>
</evidence>
<comment type="caution">
    <text evidence="18">The sequence shown here is derived from an EMBL/GenBank/DDBJ whole genome shotgun (WGS) entry which is preliminary data.</text>
</comment>
<keyword evidence="8" id="KW-0408">Iron</keyword>
<keyword evidence="5" id="KW-0808">Transferase</keyword>
<dbReference type="AlphaFoldDB" id="A0AA36D6D4"/>
<keyword evidence="7 14" id="KW-0694">RNA-binding</keyword>
<evidence type="ECO:0000256" key="13">
    <source>
        <dbReference type="ARBA" id="ARBA00049802"/>
    </source>
</evidence>
<dbReference type="InterPro" id="IPR029063">
    <property type="entry name" value="SAM-dependent_MTases_sf"/>
</dbReference>
<dbReference type="InterPro" id="IPR037151">
    <property type="entry name" value="AlkB-like_sf"/>
</dbReference>
<evidence type="ECO:0000256" key="3">
    <source>
        <dbReference type="ARBA" id="ARBA00012808"/>
    </source>
</evidence>
<feature type="compositionally biased region" description="Basic and acidic residues" evidence="15">
    <location>
        <begin position="897"/>
        <end position="907"/>
    </location>
</feature>
<evidence type="ECO:0000256" key="12">
    <source>
        <dbReference type="ARBA" id="ARBA00049786"/>
    </source>
</evidence>
<evidence type="ECO:0000256" key="2">
    <source>
        <dbReference type="ARBA" id="ARBA00007879"/>
    </source>
</evidence>
<evidence type="ECO:0000256" key="9">
    <source>
        <dbReference type="ARBA" id="ARBA00023268"/>
    </source>
</evidence>
<dbReference type="PROSITE" id="PS51471">
    <property type="entry name" value="FE2OG_OXY"/>
    <property type="match status" value="1"/>
</dbReference>
<name>A0AA36D6D4_9BILA</name>
<feature type="compositionally biased region" description="Basic and acidic residues" evidence="15">
    <location>
        <begin position="1123"/>
        <end position="1146"/>
    </location>
</feature>
<reference evidence="18" key="1">
    <citation type="submission" date="2023-06" db="EMBL/GenBank/DDBJ databases">
        <authorList>
            <person name="Delattre M."/>
        </authorList>
    </citation>
    <scope>NUCLEOTIDE SEQUENCE</scope>
    <source>
        <strain evidence="18">AF72</strain>
    </source>
</reference>
<comment type="cofactor">
    <cofactor evidence="1">
        <name>Fe(2+)</name>
        <dbReference type="ChEBI" id="CHEBI:29033"/>
    </cofactor>
</comment>
<dbReference type="InterPro" id="IPR005123">
    <property type="entry name" value="Oxoglu/Fe-dep_dioxygenase_dom"/>
</dbReference>
<dbReference type="FunFam" id="3.30.70.330:FF:000570">
    <property type="entry name" value="ALKylated DNA repair protein AlkB homolog"/>
    <property type="match status" value="1"/>
</dbReference>
<accession>A0AA36D6D4</accession>
<keyword evidence="4" id="KW-0489">Methyltransferase</keyword>
<feature type="compositionally biased region" description="Basic and acidic residues" evidence="15">
    <location>
        <begin position="1156"/>
        <end position="1172"/>
    </location>
</feature>
<evidence type="ECO:0000256" key="14">
    <source>
        <dbReference type="PROSITE-ProRule" id="PRU00176"/>
    </source>
</evidence>
<feature type="domain" description="RRM" evidence="16">
    <location>
        <begin position="46"/>
        <end position="106"/>
    </location>
</feature>
<comment type="function">
    <text evidence="11">Catalyzes the methylation of 5-carboxymethyl uridine to 5-methylcarboxymethyl uridine at the wobble position of the anticodon loop in tRNA via its methyltransferase domain. Catalyzes the last step in the formation of 5-methylcarboxymethyl uridine at the wobble position of the anticodon loop in target tRNA. Has a preference for tRNA(Arg) and tRNA(Glu), and does not bind tRNA(Lys). Binds tRNA and catalyzes the iron and alpha-ketoglutarate dependent hydroxylation of 5-methylcarboxymethyl uridine at the wobble position of the anticodon loop in tRNA via its dioxygenase domain, giving rise to 5-(S)-methoxycarbonylhydroxymethyluridine; has a preference for tRNA(Gly). Required for normal survival after DNA damage. May inhibit apoptosis and promote cell survival and angiogenesis.</text>
</comment>
<feature type="compositionally biased region" description="Basic and acidic residues" evidence="15">
    <location>
        <begin position="938"/>
        <end position="965"/>
    </location>
</feature>
<evidence type="ECO:0000256" key="1">
    <source>
        <dbReference type="ARBA" id="ARBA00001954"/>
    </source>
</evidence>
<protein>
    <recommendedName>
        <fullName evidence="3">tRNA (carboxymethyluridine(34)-5-O)-methyltransferase</fullName>
        <ecNumber evidence="3">2.1.1.229</ecNumber>
    </recommendedName>
    <alternativeName>
        <fullName evidence="12">Alkylated DNA repair protein alkB homolog 8</fullName>
    </alternativeName>
    <alternativeName>
        <fullName evidence="13">S-adenosyl-L-methionine-dependent tRNA methyltransferase ALKBH8</fullName>
    </alternativeName>
</protein>
<feature type="compositionally biased region" description="Basic and acidic residues" evidence="15">
    <location>
        <begin position="832"/>
        <end position="867"/>
    </location>
</feature>
<evidence type="ECO:0000256" key="8">
    <source>
        <dbReference type="ARBA" id="ARBA00023004"/>
    </source>
</evidence>
<dbReference type="SUPFAM" id="SSF51197">
    <property type="entry name" value="Clavaminate synthase-like"/>
    <property type="match status" value="1"/>
</dbReference>
<feature type="compositionally biased region" description="Basic and acidic residues" evidence="15">
    <location>
        <begin position="1081"/>
        <end position="1090"/>
    </location>
</feature>
<dbReference type="GO" id="GO:0000049">
    <property type="term" value="F:tRNA binding"/>
    <property type="evidence" value="ECO:0007669"/>
    <property type="project" value="TreeGrafter"/>
</dbReference>
<dbReference type="Gene3D" id="3.30.70.330">
    <property type="match status" value="1"/>
</dbReference>
<evidence type="ECO:0000256" key="10">
    <source>
        <dbReference type="ARBA" id="ARBA00034996"/>
    </source>
</evidence>
<dbReference type="PANTHER" id="PTHR13069:SF37">
    <property type="entry name" value="FIRE DANCER"/>
    <property type="match status" value="1"/>
</dbReference>
<feature type="region of interest" description="Disordered" evidence="15">
    <location>
        <begin position="753"/>
        <end position="1226"/>
    </location>
</feature>
<dbReference type="InterPro" id="IPR013216">
    <property type="entry name" value="Methyltransf_11"/>
</dbReference>
<dbReference type="PROSITE" id="PS50102">
    <property type="entry name" value="RRM"/>
    <property type="match status" value="1"/>
</dbReference>
<dbReference type="GO" id="GO:0005737">
    <property type="term" value="C:cytoplasm"/>
    <property type="evidence" value="ECO:0007669"/>
    <property type="project" value="TreeGrafter"/>
</dbReference>
<evidence type="ECO:0000313" key="18">
    <source>
        <dbReference type="EMBL" id="CAJ0580529.1"/>
    </source>
</evidence>
<feature type="compositionally biased region" description="Basic residues" evidence="15">
    <location>
        <begin position="759"/>
        <end position="775"/>
    </location>
</feature>
<dbReference type="GO" id="GO:0106335">
    <property type="term" value="F:tRNA (5-carboxymethyluridine(34)-5-O)-methyltransferase activity"/>
    <property type="evidence" value="ECO:0007669"/>
    <property type="project" value="UniProtKB-EC"/>
</dbReference>
<dbReference type="GO" id="GO:0005634">
    <property type="term" value="C:nucleus"/>
    <property type="evidence" value="ECO:0007669"/>
    <property type="project" value="TreeGrafter"/>
</dbReference>
<evidence type="ECO:0000256" key="11">
    <source>
        <dbReference type="ARBA" id="ARBA00045506"/>
    </source>
</evidence>
<keyword evidence="6" id="KW-0862">Zinc</keyword>
<proteinExistence type="inferred from homology"/>
<organism evidence="18 19">
    <name type="scientific">Mesorhabditis spiculigera</name>
    <dbReference type="NCBI Taxonomy" id="96644"/>
    <lineage>
        <taxon>Eukaryota</taxon>
        <taxon>Metazoa</taxon>
        <taxon>Ecdysozoa</taxon>
        <taxon>Nematoda</taxon>
        <taxon>Chromadorea</taxon>
        <taxon>Rhabditida</taxon>
        <taxon>Rhabditina</taxon>
        <taxon>Rhabditomorpha</taxon>
        <taxon>Rhabditoidea</taxon>
        <taxon>Rhabditidae</taxon>
        <taxon>Mesorhabditinae</taxon>
        <taxon>Mesorhabditis</taxon>
    </lineage>
</organism>
<dbReference type="GO" id="GO:0030488">
    <property type="term" value="P:tRNA methylation"/>
    <property type="evidence" value="ECO:0007669"/>
    <property type="project" value="TreeGrafter"/>
</dbReference>
<dbReference type="InterPro" id="IPR012677">
    <property type="entry name" value="Nucleotide-bd_a/b_plait_sf"/>
</dbReference>
<evidence type="ECO:0000259" key="17">
    <source>
        <dbReference type="PROSITE" id="PS51471"/>
    </source>
</evidence>
<feature type="domain" description="Fe2OG dioxygenase" evidence="17">
    <location>
        <begin position="216"/>
        <end position="321"/>
    </location>
</feature>
<sequence length="1226" mass="141010">MYYNEAKPRRLGERLNSGKINKKLYKSLEQLKRHDPSVEVSKEPTKFLFVANSSVLCGVSLEELQKIFGEFDDDAQFIVFPNKRAYSFVEFSEIEKAEKALLDLNGFVHPLLEKSHLPFVMTYVKNLPTTEDASSGQGPAGLKIISDFLEKDEQDALIELVTNHPENNRLKNRSVFHYGHEFDYSSNTSFKPCTPIPEILSSLVEKLRIRGYTDFKADQITVNVYEPGQGIPPHYDTHSAFEEQIFSVSLLSDVVMEFRDGANSANILSVLLPTNSLTIIQGESRYRWKHGIANRKYDINPTTGRLFPRAKRISITLRKIRTIPCQCAWKEYCDWDRDGEMSVPKSENSARQLESAYVTDVYEEIASHFDETRHSQWKAVERFLSSLDPYSTVYDVGCGNGKYLLGKNDLLKIGCDLCMGLCQIAFKKGCMVARGNGLAVPFRTGADAVVCIAVLHHLSSAERRLDMVRELLALLRIRGRACITVWSMDQSDSEYAKMRENKTEEVAPEVADAAKEKEDASRLKVHDGKVFTQQDLLVPWQIEGGVKENRGKTYLRFYHVFDEGELEALCLAAGNCQIESLTREQGNLIVVVKKQAYLLRGYLFRCAFSKERACRGARCRPKGDISNTNSHPAMADPKEEKDVGWMYQGVKSDVNREDYLLGKRIDKNFTKYSDAVVQEKDEGADLVAKNRLFPKKERYQRGWIDGLDRTIVRKEDPLVNLKATAELKRREMLANPVMRMKMEKALKEMMMEKMEGNSKKKSKKEKKSKKDKKKKGSDDDSDSEEDIKKAKKSRRDSSDDEKSKKKKHKKKATSSDSEESEAEKKSKRRRHDSSSEEEKSKNRPEKSPEPKARAERRDSRTEKERDRPARRRHDSRSPDSRSPPRNRRSHRPSPPVRRRDDRREPARRSRSPRRREAPPRRRHDSDSSKSRFPPRRQRTPEAYRSRDGGHGDRDRRPRSRSPIEKPKRRRHDSSSDARSRSPVKRRSPEASRPRRRDSTPEKPKRRRHDSSSSAASKSPKRAKRDSDRRPATPEKSVKQEPASSPEKEGSGDEAPGYGMEIPTHILEVKRSPGSPDDAYDKEETAKKEKYSGFGLVNVKKKGEEEEAGPSDGKYVSKFWSNRQLEEKLNQRPTERKKLSEKEKAEKLAQMQANVDWHYKKRDDNIKQAAERDQQEEEEDAQRKPASFIRDMVSSAHDSLTVEKRLNANKKNLQRDHGYMDKTFARK</sequence>
<evidence type="ECO:0000313" key="19">
    <source>
        <dbReference type="Proteomes" id="UP001177023"/>
    </source>
</evidence>
<evidence type="ECO:0000256" key="5">
    <source>
        <dbReference type="ARBA" id="ARBA00022679"/>
    </source>
</evidence>
<feature type="compositionally biased region" description="Basic and acidic residues" evidence="15">
    <location>
        <begin position="1024"/>
        <end position="1038"/>
    </location>
</feature>
<comment type="catalytic activity">
    <reaction evidence="10">
        <text>5-(carboxymethyl)uridine(34) in tRNA + S-adenosyl-L-methionine = 5-(2-methoxy-2-oxoethyl)uridine(34) in tRNA + S-adenosyl-L-homocysteine</text>
        <dbReference type="Rhea" id="RHEA:43208"/>
        <dbReference type="Rhea" id="RHEA-COMP:10407"/>
        <dbReference type="Rhea" id="RHEA-COMP:10408"/>
        <dbReference type="ChEBI" id="CHEBI:57856"/>
        <dbReference type="ChEBI" id="CHEBI:59789"/>
        <dbReference type="ChEBI" id="CHEBI:74851"/>
        <dbReference type="ChEBI" id="CHEBI:74882"/>
        <dbReference type="EC" id="2.1.1.229"/>
    </reaction>
</comment>
<dbReference type="GO" id="GO:0002098">
    <property type="term" value="P:tRNA wobble uridine modification"/>
    <property type="evidence" value="ECO:0007669"/>
    <property type="project" value="TreeGrafter"/>
</dbReference>
<keyword evidence="19" id="KW-1185">Reference proteome</keyword>
<dbReference type="InterPro" id="IPR027450">
    <property type="entry name" value="AlkB-like"/>
</dbReference>
<dbReference type="Gene3D" id="2.60.120.590">
    <property type="entry name" value="Alpha-ketoglutarate-dependent dioxygenase AlkB-like"/>
    <property type="match status" value="1"/>
</dbReference>
<dbReference type="SUPFAM" id="SSF53335">
    <property type="entry name" value="S-adenosyl-L-methionine-dependent methyltransferases"/>
    <property type="match status" value="1"/>
</dbReference>
<feature type="compositionally biased region" description="Basic and acidic residues" evidence="15">
    <location>
        <begin position="914"/>
        <end position="929"/>
    </location>
</feature>
<feature type="compositionally biased region" description="Basic and acidic residues" evidence="15">
    <location>
        <begin position="1212"/>
        <end position="1226"/>
    </location>
</feature>
<dbReference type="InterPro" id="IPR051422">
    <property type="entry name" value="AlkB_tRNA_MeTrf/Diox"/>
</dbReference>
<comment type="similarity">
    <text evidence="2">Belongs to the alkB family.</text>
</comment>
<dbReference type="Gene3D" id="3.40.50.150">
    <property type="entry name" value="Vaccinia Virus protein VP39"/>
    <property type="match status" value="1"/>
</dbReference>
<evidence type="ECO:0000256" key="15">
    <source>
        <dbReference type="SAM" id="MobiDB-lite"/>
    </source>
</evidence>
<dbReference type="Pfam" id="PF08241">
    <property type="entry name" value="Methyltransf_11"/>
    <property type="match status" value="1"/>
</dbReference>
<dbReference type="InterPro" id="IPR000504">
    <property type="entry name" value="RRM_dom"/>
</dbReference>
<dbReference type="CDD" id="cd02440">
    <property type="entry name" value="AdoMet_MTases"/>
    <property type="match status" value="1"/>
</dbReference>
<dbReference type="InterPro" id="IPR035979">
    <property type="entry name" value="RBD_domain_sf"/>
</dbReference>
<dbReference type="Pfam" id="PF13532">
    <property type="entry name" value="2OG-FeII_Oxy_2"/>
    <property type="match status" value="1"/>
</dbReference>
<feature type="compositionally biased region" description="Basic and acidic residues" evidence="15">
    <location>
        <begin position="986"/>
        <end position="1002"/>
    </location>
</feature>